<dbReference type="NCBIfam" id="TIGR02097">
    <property type="entry name" value="yccV"/>
    <property type="match status" value="1"/>
</dbReference>
<dbReference type="InterPro" id="IPR036623">
    <property type="entry name" value="Hemimethylated_DNA-bd_sf"/>
</dbReference>
<organism evidence="2 3">
    <name type="scientific">Cladonia borealis</name>
    <dbReference type="NCBI Taxonomy" id="184061"/>
    <lineage>
        <taxon>Eukaryota</taxon>
        <taxon>Fungi</taxon>
        <taxon>Dikarya</taxon>
        <taxon>Ascomycota</taxon>
        <taxon>Pezizomycotina</taxon>
        <taxon>Lecanoromycetes</taxon>
        <taxon>OSLEUM clade</taxon>
        <taxon>Lecanoromycetidae</taxon>
        <taxon>Lecanorales</taxon>
        <taxon>Lecanorineae</taxon>
        <taxon>Cladoniaceae</taxon>
        <taxon>Cladonia</taxon>
    </lineage>
</organism>
<dbReference type="Proteomes" id="UP001166286">
    <property type="component" value="Unassembled WGS sequence"/>
</dbReference>
<sequence>MTLTLDQLPNEIIFQILLCIPPTSVPALQQVSKQFNDLSQPLLWRYHCSKSFHYWSPEHAIDEKFNGPVAKVDWKNVFAQRRQIDRSISRETDSILGSQVGRIEKTSRIVEYGYDAKDTLLRHMSVADDADDVLARRFYSGVVLGSLHRTMAIREWVKLNDGQATSLERALAAFDMFVLERRKGDFNEVSSLLDQLAERFRLQCPNFADQSPRGRTVALAAYLRKENLTGVQGDSHYHDLQNNFIGVALQDPDHPSLPLISVAIFCCIAHRIGLHAYPCGFPFHVLATVKPPSGLDLDGDSVPSGVVPSLMYMDPFRSSEETELPDLRAQLQSLGIPVQNHQEFLDASPIDEIVRRSAKNIITSMSTVPRNRGPGSRSSTSFLDPDGALYAAFWALILLQNGDHHANSIQRARFLDFIVERLETQSPMDVGLIEAYLLPLLENPSQHGGLLDTIRVIRRGDLMPKHPKGRTTPETREIKYKIGQVFHHKRYHYNAVITGWDIKCEADSDWMAHMRIHELSRGQHQSFYHVLVDDSSVRYVAEDNIEIIHEAGPELMALAGQHFKRWDKVSRTFVSNIKDEYPDD</sequence>
<dbReference type="Gene3D" id="2.30.30.390">
    <property type="entry name" value="Hemimethylated DNA-binding domain"/>
    <property type="match status" value="1"/>
</dbReference>
<name>A0AA39UEU0_9LECA</name>
<dbReference type="InterPro" id="IPR032698">
    <property type="entry name" value="SirB1_N"/>
</dbReference>
<dbReference type="InterPro" id="IPR001810">
    <property type="entry name" value="F-box_dom"/>
</dbReference>
<proteinExistence type="predicted"/>
<dbReference type="Pfam" id="PF08755">
    <property type="entry name" value="YccV-like"/>
    <property type="match status" value="1"/>
</dbReference>
<dbReference type="Pfam" id="PF13369">
    <property type="entry name" value="Transglut_core2"/>
    <property type="match status" value="1"/>
</dbReference>
<comment type="caution">
    <text evidence="2">The sequence shown here is derived from an EMBL/GenBank/DDBJ whole genome shotgun (WGS) entry which is preliminary data.</text>
</comment>
<evidence type="ECO:0000259" key="1">
    <source>
        <dbReference type="PROSITE" id="PS50181"/>
    </source>
</evidence>
<dbReference type="GO" id="GO:0003677">
    <property type="term" value="F:DNA binding"/>
    <property type="evidence" value="ECO:0007669"/>
    <property type="project" value="InterPro"/>
</dbReference>
<dbReference type="SMART" id="SM00256">
    <property type="entry name" value="FBOX"/>
    <property type="match status" value="1"/>
</dbReference>
<dbReference type="PANTHER" id="PTHR31350">
    <property type="entry name" value="SI:DKEY-261L7.2"/>
    <property type="match status" value="1"/>
</dbReference>
<reference evidence="2" key="1">
    <citation type="submission" date="2023-03" db="EMBL/GenBank/DDBJ databases">
        <title>Complete genome of Cladonia borealis.</title>
        <authorList>
            <person name="Park H."/>
        </authorList>
    </citation>
    <scope>NUCLEOTIDE SEQUENCE</scope>
    <source>
        <strain evidence="2">ANT050790</strain>
    </source>
</reference>
<dbReference type="SUPFAM" id="SSF141255">
    <property type="entry name" value="YccV-like"/>
    <property type="match status" value="1"/>
</dbReference>
<keyword evidence="3" id="KW-1185">Reference proteome</keyword>
<dbReference type="AlphaFoldDB" id="A0AA39UEU0"/>
<dbReference type="SMART" id="SM00992">
    <property type="entry name" value="YccV-like"/>
    <property type="match status" value="1"/>
</dbReference>
<feature type="domain" description="F-box" evidence="1">
    <location>
        <begin position="2"/>
        <end position="47"/>
    </location>
</feature>
<evidence type="ECO:0000313" key="3">
    <source>
        <dbReference type="Proteomes" id="UP001166286"/>
    </source>
</evidence>
<dbReference type="PROSITE" id="PS50181">
    <property type="entry name" value="FBOX"/>
    <property type="match status" value="1"/>
</dbReference>
<dbReference type="InterPro" id="IPR011722">
    <property type="entry name" value="Hemimethylated_DNA-bd_dom"/>
</dbReference>
<dbReference type="InterPro" id="IPR036047">
    <property type="entry name" value="F-box-like_dom_sf"/>
</dbReference>
<gene>
    <name evidence="2" type="ORF">JMJ35_000051</name>
</gene>
<dbReference type="SUPFAM" id="SSF81383">
    <property type="entry name" value="F-box domain"/>
    <property type="match status" value="1"/>
</dbReference>
<dbReference type="Gene3D" id="1.20.1280.50">
    <property type="match status" value="1"/>
</dbReference>
<evidence type="ECO:0000313" key="2">
    <source>
        <dbReference type="EMBL" id="KAK0516896.1"/>
    </source>
</evidence>
<protein>
    <recommendedName>
        <fullName evidence="1">F-box domain-containing protein</fullName>
    </recommendedName>
</protein>
<accession>A0AA39UEU0</accession>
<dbReference type="PANTHER" id="PTHR31350:SF27">
    <property type="entry name" value="HEMIMETHYLATED DNA-BINDING DOMAIN-CONTAINING PROTEIN"/>
    <property type="match status" value="1"/>
</dbReference>
<dbReference type="EMBL" id="JAFEKC020000001">
    <property type="protein sequence ID" value="KAK0516896.1"/>
    <property type="molecule type" value="Genomic_DNA"/>
</dbReference>
<dbReference type="Pfam" id="PF12937">
    <property type="entry name" value="F-box-like"/>
    <property type="match status" value="1"/>
</dbReference>